<evidence type="ECO:0000313" key="1">
    <source>
        <dbReference type="EMBL" id="KAK4119610.1"/>
    </source>
</evidence>
<keyword evidence="2" id="KW-1185">Reference proteome</keyword>
<organism evidence="1 2">
    <name type="scientific">Parathielavia appendiculata</name>
    <dbReference type="NCBI Taxonomy" id="2587402"/>
    <lineage>
        <taxon>Eukaryota</taxon>
        <taxon>Fungi</taxon>
        <taxon>Dikarya</taxon>
        <taxon>Ascomycota</taxon>
        <taxon>Pezizomycotina</taxon>
        <taxon>Sordariomycetes</taxon>
        <taxon>Sordariomycetidae</taxon>
        <taxon>Sordariales</taxon>
        <taxon>Chaetomiaceae</taxon>
        <taxon>Parathielavia</taxon>
    </lineage>
</organism>
<evidence type="ECO:0000313" key="2">
    <source>
        <dbReference type="Proteomes" id="UP001302602"/>
    </source>
</evidence>
<protein>
    <submittedName>
        <fullName evidence="1">Uncharacterized protein</fullName>
    </submittedName>
</protein>
<gene>
    <name evidence="1" type="ORF">N657DRAFT_684253</name>
</gene>
<dbReference type="EMBL" id="MU853246">
    <property type="protein sequence ID" value="KAK4119610.1"/>
    <property type="molecule type" value="Genomic_DNA"/>
</dbReference>
<dbReference type="GeneID" id="87833424"/>
<name>A0AAN6TRX8_9PEZI</name>
<proteinExistence type="predicted"/>
<sequence length="107" mass="11828">MHILVTLPHRLNPSLPAPPQQVSTVPPYDSRDHHALPVFRHLMTQVLPQLLGSSSSNSDKHAAAVPDLQFEVTTDSTEVSSIACYLGRRWVSDKAKGFDLETGDWRG</sequence>
<accession>A0AAN6TRX8</accession>
<dbReference type="Proteomes" id="UP001302602">
    <property type="component" value="Unassembled WGS sequence"/>
</dbReference>
<reference evidence="1" key="2">
    <citation type="submission" date="2023-05" db="EMBL/GenBank/DDBJ databases">
        <authorList>
            <consortium name="Lawrence Berkeley National Laboratory"/>
            <person name="Steindorff A."/>
            <person name="Hensen N."/>
            <person name="Bonometti L."/>
            <person name="Westerberg I."/>
            <person name="Brannstrom I.O."/>
            <person name="Guillou S."/>
            <person name="Cros-Aarteil S."/>
            <person name="Calhoun S."/>
            <person name="Haridas S."/>
            <person name="Kuo A."/>
            <person name="Mondo S."/>
            <person name="Pangilinan J."/>
            <person name="Riley R."/>
            <person name="Labutti K."/>
            <person name="Andreopoulos B."/>
            <person name="Lipzen A."/>
            <person name="Chen C."/>
            <person name="Yanf M."/>
            <person name="Daum C."/>
            <person name="Ng V."/>
            <person name="Clum A."/>
            <person name="Ohm R."/>
            <person name="Martin F."/>
            <person name="Silar P."/>
            <person name="Natvig D."/>
            <person name="Lalanne C."/>
            <person name="Gautier V."/>
            <person name="Ament-Velasquez S.L."/>
            <person name="Kruys A."/>
            <person name="Hutchinson M.I."/>
            <person name="Powell A.J."/>
            <person name="Barry K."/>
            <person name="Miller A.N."/>
            <person name="Grigoriev I.V."/>
            <person name="Debuchy R."/>
            <person name="Gladieux P."/>
            <person name="Thoren M.H."/>
            <person name="Johannesson H."/>
        </authorList>
    </citation>
    <scope>NUCLEOTIDE SEQUENCE</scope>
    <source>
        <strain evidence="1">CBS 731.68</strain>
    </source>
</reference>
<reference evidence="1" key="1">
    <citation type="journal article" date="2023" name="Mol. Phylogenet. Evol.">
        <title>Genome-scale phylogeny and comparative genomics of the fungal order Sordariales.</title>
        <authorList>
            <person name="Hensen N."/>
            <person name="Bonometti L."/>
            <person name="Westerberg I."/>
            <person name="Brannstrom I.O."/>
            <person name="Guillou S."/>
            <person name="Cros-Aarteil S."/>
            <person name="Calhoun S."/>
            <person name="Haridas S."/>
            <person name="Kuo A."/>
            <person name="Mondo S."/>
            <person name="Pangilinan J."/>
            <person name="Riley R."/>
            <person name="LaButti K."/>
            <person name="Andreopoulos B."/>
            <person name="Lipzen A."/>
            <person name="Chen C."/>
            <person name="Yan M."/>
            <person name="Daum C."/>
            <person name="Ng V."/>
            <person name="Clum A."/>
            <person name="Steindorff A."/>
            <person name="Ohm R.A."/>
            <person name="Martin F."/>
            <person name="Silar P."/>
            <person name="Natvig D.O."/>
            <person name="Lalanne C."/>
            <person name="Gautier V."/>
            <person name="Ament-Velasquez S.L."/>
            <person name="Kruys A."/>
            <person name="Hutchinson M.I."/>
            <person name="Powell A.J."/>
            <person name="Barry K."/>
            <person name="Miller A.N."/>
            <person name="Grigoriev I.V."/>
            <person name="Debuchy R."/>
            <person name="Gladieux P."/>
            <person name="Hiltunen Thoren M."/>
            <person name="Johannesson H."/>
        </authorList>
    </citation>
    <scope>NUCLEOTIDE SEQUENCE</scope>
    <source>
        <strain evidence="1">CBS 731.68</strain>
    </source>
</reference>
<dbReference type="AlphaFoldDB" id="A0AAN6TRX8"/>
<dbReference type="RefSeq" id="XP_062643383.1">
    <property type="nucleotide sequence ID" value="XM_062796656.1"/>
</dbReference>
<comment type="caution">
    <text evidence="1">The sequence shown here is derived from an EMBL/GenBank/DDBJ whole genome shotgun (WGS) entry which is preliminary data.</text>
</comment>